<evidence type="ECO:0000313" key="2">
    <source>
        <dbReference type="EMBL" id="RRH75183.1"/>
    </source>
</evidence>
<dbReference type="AlphaFoldDB" id="A0A3P3DLW9"/>
<name>A0A3P3DLW9_9RHOB</name>
<accession>A0A3P3DLW9</accession>
<feature type="region of interest" description="Disordered" evidence="1">
    <location>
        <begin position="1"/>
        <end position="51"/>
    </location>
</feature>
<dbReference type="GO" id="GO:0003677">
    <property type="term" value="F:DNA binding"/>
    <property type="evidence" value="ECO:0007669"/>
    <property type="project" value="InterPro"/>
</dbReference>
<dbReference type="GO" id="GO:0006313">
    <property type="term" value="P:DNA transposition"/>
    <property type="evidence" value="ECO:0007669"/>
    <property type="project" value="InterPro"/>
</dbReference>
<gene>
    <name evidence="2" type="ORF">EG244_09370</name>
</gene>
<keyword evidence="3" id="KW-1185">Reference proteome</keyword>
<evidence type="ECO:0000256" key="1">
    <source>
        <dbReference type="SAM" id="MobiDB-lite"/>
    </source>
</evidence>
<reference evidence="2 3" key="1">
    <citation type="submission" date="2018-11" db="EMBL/GenBank/DDBJ databases">
        <title>Gemmobacter sp. nov., YIM 102744-1 draft genome.</title>
        <authorList>
            <person name="Li G."/>
            <person name="Jiang Y."/>
        </authorList>
    </citation>
    <scope>NUCLEOTIDE SEQUENCE [LARGE SCALE GENOMIC DNA]</scope>
    <source>
        <strain evidence="2 3">YIM 102744-1</strain>
    </source>
</reference>
<evidence type="ECO:0000313" key="3">
    <source>
        <dbReference type="Proteomes" id="UP000282125"/>
    </source>
</evidence>
<dbReference type="EMBL" id="RRAZ01000011">
    <property type="protein sequence ID" value="RRH75183.1"/>
    <property type="molecule type" value="Genomic_DNA"/>
</dbReference>
<sequence length="172" mass="18797">MSQKRVGPLSPEADVPVAASTARTRKISKESGGRGNARALSRLGCNQPGRSGEIRRARMTAVKGVFHSPHLPERLMADENGPALAFASLADEFDWLRERLKAREAKLMAWSRSTECCRRLTPIPGVGPFGAVWQVRKAPVPQQFASGRQVFVWAGLTPGDQQGQARWPSPGR</sequence>
<evidence type="ECO:0008006" key="4">
    <source>
        <dbReference type="Google" id="ProtNLM"/>
    </source>
</evidence>
<organism evidence="2 3">
    <name type="scientific">Falsigemmobacter faecalis</name>
    <dbReference type="NCBI Taxonomy" id="2488730"/>
    <lineage>
        <taxon>Bacteria</taxon>
        <taxon>Pseudomonadati</taxon>
        <taxon>Pseudomonadota</taxon>
        <taxon>Alphaproteobacteria</taxon>
        <taxon>Rhodobacterales</taxon>
        <taxon>Paracoccaceae</taxon>
        <taxon>Falsigemmobacter</taxon>
    </lineage>
</organism>
<dbReference type="GO" id="GO:0004803">
    <property type="term" value="F:transposase activity"/>
    <property type="evidence" value="ECO:0007669"/>
    <property type="project" value="InterPro"/>
</dbReference>
<proteinExistence type="predicted"/>
<protein>
    <recommendedName>
        <fullName evidence="4">IS110 family transposase</fullName>
    </recommendedName>
</protein>
<comment type="caution">
    <text evidence="2">The sequence shown here is derived from an EMBL/GenBank/DDBJ whole genome shotgun (WGS) entry which is preliminary data.</text>
</comment>
<dbReference type="Proteomes" id="UP000282125">
    <property type="component" value="Unassembled WGS sequence"/>
</dbReference>